<feature type="transmembrane region" description="Helical" evidence="1">
    <location>
        <begin position="184"/>
        <end position="209"/>
    </location>
</feature>
<evidence type="ECO:0000313" key="2">
    <source>
        <dbReference type="EMBL" id="PVD20979.1"/>
    </source>
</evidence>
<dbReference type="AlphaFoldDB" id="A0A2T7NII0"/>
<feature type="transmembrane region" description="Helical" evidence="1">
    <location>
        <begin position="160"/>
        <end position="178"/>
    </location>
</feature>
<keyword evidence="1" id="KW-0812">Transmembrane</keyword>
<evidence type="ECO:0000313" key="3">
    <source>
        <dbReference type="Proteomes" id="UP000245119"/>
    </source>
</evidence>
<keyword evidence="1" id="KW-1133">Transmembrane helix</keyword>
<protein>
    <submittedName>
        <fullName evidence="2">Uncharacterized protein</fullName>
    </submittedName>
</protein>
<organism evidence="2 3">
    <name type="scientific">Pomacea canaliculata</name>
    <name type="common">Golden apple snail</name>
    <dbReference type="NCBI Taxonomy" id="400727"/>
    <lineage>
        <taxon>Eukaryota</taxon>
        <taxon>Metazoa</taxon>
        <taxon>Spiralia</taxon>
        <taxon>Lophotrochozoa</taxon>
        <taxon>Mollusca</taxon>
        <taxon>Gastropoda</taxon>
        <taxon>Caenogastropoda</taxon>
        <taxon>Architaenioglossa</taxon>
        <taxon>Ampullarioidea</taxon>
        <taxon>Ampullariidae</taxon>
        <taxon>Pomacea</taxon>
    </lineage>
</organism>
<reference evidence="2 3" key="1">
    <citation type="submission" date="2018-04" db="EMBL/GenBank/DDBJ databases">
        <title>The genome of golden apple snail Pomacea canaliculata provides insight into stress tolerance and invasive adaptation.</title>
        <authorList>
            <person name="Liu C."/>
            <person name="Liu B."/>
            <person name="Ren Y."/>
            <person name="Zhang Y."/>
            <person name="Wang H."/>
            <person name="Li S."/>
            <person name="Jiang F."/>
            <person name="Yin L."/>
            <person name="Zhang G."/>
            <person name="Qian W."/>
            <person name="Fan W."/>
        </authorList>
    </citation>
    <scope>NUCLEOTIDE SEQUENCE [LARGE SCALE GENOMIC DNA]</scope>
    <source>
        <strain evidence="2">SZHN2017</strain>
        <tissue evidence="2">Muscle</tissue>
    </source>
</reference>
<gene>
    <name evidence="2" type="ORF">C0Q70_19143</name>
</gene>
<dbReference type="EMBL" id="PZQS01000012">
    <property type="protein sequence ID" value="PVD20979.1"/>
    <property type="molecule type" value="Genomic_DNA"/>
</dbReference>
<dbReference type="Proteomes" id="UP000245119">
    <property type="component" value="Linkage Group LG12"/>
</dbReference>
<accession>A0A2T7NII0</accession>
<keyword evidence="1" id="KW-0472">Membrane</keyword>
<keyword evidence="3" id="KW-1185">Reference proteome</keyword>
<evidence type="ECO:0000256" key="1">
    <source>
        <dbReference type="SAM" id="Phobius"/>
    </source>
</evidence>
<comment type="caution">
    <text evidence="2">The sequence shown here is derived from an EMBL/GenBank/DDBJ whole genome shotgun (WGS) entry which is preliminary data.</text>
</comment>
<proteinExistence type="predicted"/>
<feature type="transmembrane region" description="Helical" evidence="1">
    <location>
        <begin position="112"/>
        <end position="132"/>
    </location>
</feature>
<sequence length="329" mass="33958">MNFTKYIRSCPPRARHSDLNNKTNRLSLWKISSSTYHKFSMKAVVLLLCAVVAMSSASPLYGGYGYGGYGLGGYGLGGYGLGGYGLGGYGLGYGLGGIGGGLGFGYGGLGYGLGYGGLGGLSGIGYGLGYGLKGSKSFQSQHSLTWKISSSICQRHTMKAVVLLLLCAVVAMSSATLYNPLYKYGYGLGGLGLGGLGLGYGGLGLGGLYGGYGLGGLYGGYGLGYGLYGGSTLTKPSGARRVFVSSCLVLQLDLDLSCRLLIRPSTGTSLTISLITVEPVDLGVMLGDLNPEILTIAVGRQPTHFCPNLINFNSATPLHPQQPATDQYT</sequence>
<name>A0A2T7NII0_POMCA</name>